<feature type="transmembrane region" description="Helical" evidence="1">
    <location>
        <begin position="181"/>
        <end position="209"/>
    </location>
</feature>
<keyword evidence="1" id="KW-1133">Transmembrane helix</keyword>
<feature type="transmembrane region" description="Helical" evidence="1">
    <location>
        <begin position="395"/>
        <end position="418"/>
    </location>
</feature>
<feature type="transmembrane region" description="Helical" evidence="1">
    <location>
        <begin position="146"/>
        <end position="169"/>
    </location>
</feature>
<accession>A0AAV1CW17</accession>
<gene>
    <name evidence="2" type="ORF">OLC1_LOCUS8830</name>
</gene>
<dbReference type="PANTHER" id="PTHR33133">
    <property type="entry name" value="OS08G0107100 PROTEIN-RELATED"/>
    <property type="match status" value="1"/>
</dbReference>
<feature type="transmembrane region" description="Helical" evidence="1">
    <location>
        <begin position="536"/>
        <end position="556"/>
    </location>
</feature>
<feature type="transmembrane region" description="Helical" evidence="1">
    <location>
        <begin position="450"/>
        <end position="475"/>
    </location>
</feature>
<name>A0AAV1CW17_OLDCO</name>
<evidence type="ECO:0000313" key="3">
    <source>
        <dbReference type="Proteomes" id="UP001161247"/>
    </source>
</evidence>
<dbReference type="AlphaFoldDB" id="A0AAV1CW17"/>
<keyword evidence="1" id="KW-0472">Membrane</keyword>
<feature type="transmembrane region" description="Helical" evidence="1">
    <location>
        <begin position="27"/>
        <end position="50"/>
    </location>
</feature>
<feature type="transmembrane region" description="Helical" evidence="1">
    <location>
        <begin position="335"/>
        <end position="352"/>
    </location>
</feature>
<dbReference type="EMBL" id="OX459120">
    <property type="protein sequence ID" value="CAI9098672.1"/>
    <property type="molecule type" value="Genomic_DNA"/>
</dbReference>
<proteinExistence type="predicted"/>
<organism evidence="2 3">
    <name type="scientific">Oldenlandia corymbosa var. corymbosa</name>
    <dbReference type="NCBI Taxonomy" id="529605"/>
    <lineage>
        <taxon>Eukaryota</taxon>
        <taxon>Viridiplantae</taxon>
        <taxon>Streptophyta</taxon>
        <taxon>Embryophyta</taxon>
        <taxon>Tracheophyta</taxon>
        <taxon>Spermatophyta</taxon>
        <taxon>Magnoliopsida</taxon>
        <taxon>eudicotyledons</taxon>
        <taxon>Gunneridae</taxon>
        <taxon>Pentapetalae</taxon>
        <taxon>asterids</taxon>
        <taxon>lamiids</taxon>
        <taxon>Gentianales</taxon>
        <taxon>Rubiaceae</taxon>
        <taxon>Rubioideae</taxon>
        <taxon>Spermacoceae</taxon>
        <taxon>Hedyotis-Oldenlandia complex</taxon>
        <taxon>Oldenlandia</taxon>
    </lineage>
</organism>
<dbReference type="Proteomes" id="UP001161247">
    <property type="component" value="Chromosome 3"/>
</dbReference>
<keyword evidence="3" id="KW-1185">Reference proteome</keyword>
<feature type="transmembrane region" description="Helical" evidence="1">
    <location>
        <begin position="576"/>
        <end position="598"/>
    </location>
</feature>
<keyword evidence="1" id="KW-0812">Transmembrane</keyword>
<feature type="transmembrane region" description="Helical" evidence="1">
    <location>
        <begin position="265"/>
        <end position="289"/>
    </location>
</feature>
<feature type="transmembrane region" description="Helical" evidence="1">
    <location>
        <begin position="230"/>
        <end position="253"/>
    </location>
</feature>
<reference evidence="2" key="1">
    <citation type="submission" date="2023-03" db="EMBL/GenBank/DDBJ databases">
        <authorList>
            <person name="Julca I."/>
        </authorList>
    </citation>
    <scope>NUCLEOTIDE SEQUENCE</scope>
</reference>
<evidence type="ECO:0000313" key="2">
    <source>
        <dbReference type="EMBL" id="CAI9098672.1"/>
    </source>
</evidence>
<protein>
    <submittedName>
        <fullName evidence="2">OLC1v1035357C1</fullName>
    </submittedName>
</protein>
<feature type="transmembrane region" description="Helical" evidence="1">
    <location>
        <begin position="495"/>
        <end position="515"/>
    </location>
</feature>
<dbReference type="PANTHER" id="PTHR33133:SF1">
    <property type="entry name" value="EXPRESSED PROTEIN-RELATED"/>
    <property type="match status" value="1"/>
</dbReference>
<evidence type="ECO:0000256" key="1">
    <source>
        <dbReference type="SAM" id="Phobius"/>
    </source>
</evidence>
<feature type="transmembrane region" description="Helical" evidence="1">
    <location>
        <begin position="85"/>
        <end position="107"/>
    </location>
</feature>
<sequence>MELLEPFRATAVILQESVKILPKNGKLIALILVPSVVLYSLFFLLFSFSYKSLFRDMLMRESFIPLSSPGSEEFTNALARLKEDVGLMFVVEVIVLLAYWIISLLSVTASVSVSAITNSGGSGNLSCKEFALMVIRACKRSLITGFYTTLLGSGYFFFVLTMAAPLFMFSDFGLGYVPSSIIWYAVFAYLLYVYLSVVWILSIVVSVIEENTYGLEALGKASGLIKGKRAQGFILSAAFVVLSVIMFQGFRIIRGHNWLKNDVLFGLFSVNLSFMIKLFEFVGYTILYFHCKKHHENNPYNKFSQRRKQRAQPSLRLFGILKEAFKVSIRNGRPLLFILFILFSSQAMIRYANTRIFLPIAKDFVAKSQNLPKNETMFDADPALFQAFLKDMRHIFAYAFVALSFLCLVVVFSAAASVHSTFEAYTAKVLSLKEMLSGTRGRWKRGLKTSIWMILIGAASAALFFFMFGIAGVMAEGSALNILVSIVMILGYHNLFYLCSLWMFSLVISVIEDELSGLKAISEATQLMRGKGMQGIVLTVLLMLLRGAIPGVFSFLQSTAPATENAKLTVVIDLAISIPESLAFCMWILFAFVVYTLFYHECKVRKTAASYDPIAVVGDL</sequence>